<organism evidence="4 5">
    <name type="scientific">Neomicrococcus lactis</name>
    <dbReference type="NCBI Taxonomy" id="732241"/>
    <lineage>
        <taxon>Bacteria</taxon>
        <taxon>Bacillati</taxon>
        <taxon>Actinomycetota</taxon>
        <taxon>Actinomycetes</taxon>
        <taxon>Micrococcales</taxon>
        <taxon>Micrococcaceae</taxon>
        <taxon>Neomicrococcus</taxon>
    </lineage>
</organism>
<dbReference type="EMBL" id="JACHBL010000001">
    <property type="protein sequence ID" value="MBB5598712.1"/>
    <property type="molecule type" value="Genomic_DNA"/>
</dbReference>
<dbReference type="InterPro" id="IPR002711">
    <property type="entry name" value="HNH"/>
</dbReference>
<evidence type="ECO:0000313" key="5">
    <source>
        <dbReference type="Proteomes" id="UP000523863"/>
    </source>
</evidence>
<gene>
    <name evidence="4" type="ORF">BKA12_001792</name>
</gene>
<evidence type="ECO:0000313" key="4">
    <source>
        <dbReference type="EMBL" id="MBB5598712.1"/>
    </source>
</evidence>
<dbReference type="GO" id="GO:0003676">
    <property type="term" value="F:nucleic acid binding"/>
    <property type="evidence" value="ECO:0007669"/>
    <property type="project" value="InterPro"/>
</dbReference>
<dbReference type="InterPro" id="IPR003615">
    <property type="entry name" value="HNH_nuc"/>
</dbReference>
<evidence type="ECO:0000259" key="3">
    <source>
        <dbReference type="SMART" id="SM00507"/>
    </source>
</evidence>
<keyword evidence="5" id="KW-1185">Reference proteome</keyword>
<comment type="similarity">
    <text evidence="1">Belongs to the Rv1128c/1148c/1588c/1702c/1945/3466 family.</text>
</comment>
<dbReference type="Pfam" id="PF01844">
    <property type="entry name" value="HNH"/>
    <property type="match status" value="1"/>
</dbReference>
<dbReference type="InterPro" id="IPR003870">
    <property type="entry name" value="DUF222"/>
</dbReference>
<dbReference type="GO" id="GO:0008270">
    <property type="term" value="F:zinc ion binding"/>
    <property type="evidence" value="ECO:0007669"/>
    <property type="project" value="InterPro"/>
</dbReference>
<dbReference type="Proteomes" id="UP000523863">
    <property type="component" value="Unassembled WGS sequence"/>
</dbReference>
<evidence type="ECO:0000256" key="1">
    <source>
        <dbReference type="ARBA" id="ARBA00023450"/>
    </source>
</evidence>
<protein>
    <recommendedName>
        <fullName evidence="3">HNH nuclease domain-containing protein</fullName>
    </recommendedName>
</protein>
<name>A0A7W8YC43_9MICC</name>
<dbReference type="AlphaFoldDB" id="A0A7W8YC43"/>
<sequence>MTTTPLLQRMLTHSDSLRTEFDSLSDTQLTRLSDDQWADYADAVEAISRFLTRFQVHAAAAFVRAVQDAEAAGVGTRLRTKTPEERLAERLGVTKSEIRRRVALADALLSGTDEYGQEVAPKYPAVAELFNSGGTSLSVASTMIRELDKATVLANATPDSDTAQVRRDMEAALVQAQHQGGAALVTTVGKNWLNRLNTKNVQPTSELAKQFQGLHLIGRKYGLNHGEFYLDDEQWATLVAGSSFEANPRIKTTNGGNGGSGTASETLFDDAVSSPSNEDAVAKELKDTRTRPQKLADGLMRTIQAGLSTNKLPQNGGLRPQVMVTIDSETLQGRIASHKTFQSHSAQVGPIDPGLIRRIACNADLLPIVLNGEGRVLDVGAPQRLFTTEQRKILYARDLGCSAPGCTVPADGCEAHHVQEWSKGGPTTIENGVLVCHFHHKLVHDTPWKIDMSRGVPYWVPPKAVDPDQKPRRNYHFHPELVGADAGQSADTGTADDEPRHELN</sequence>
<dbReference type="CDD" id="cd00085">
    <property type="entry name" value="HNHc"/>
    <property type="match status" value="1"/>
</dbReference>
<dbReference type="RefSeq" id="WP_183642818.1">
    <property type="nucleotide sequence ID" value="NZ_JACHBL010000001.1"/>
</dbReference>
<proteinExistence type="inferred from homology"/>
<accession>A0A7W8YC43</accession>
<comment type="caution">
    <text evidence="4">The sequence shown here is derived from an EMBL/GenBank/DDBJ whole genome shotgun (WGS) entry which is preliminary data.</text>
</comment>
<feature type="region of interest" description="Disordered" evidence="2">
    <location>
        <begin position="463"/>
        <end position="504"/>
    </location>
</feature>
<dbReference type="Pfam" id="PF02720">
    <property type="entry name" value="DUF222"/>
    <property type="match status" value="1"/>
</dbReference>
<dbReference type="GO" id="GO:0004519">
    <property type="term" value="F:endonuclease activity"/>
    <property type="evidence" value="ECO:0007669"/>
    <property type="project" value="InterPro"/>
</dbReference>
<feature type="domain" description="HNH nuclease" evidence="3">
    <location>
        <begin position="389"/>
        <end position="441"/>
    </location>
</feature>
<dbReference type="Gene3D" id="1.10.30.50">
    <property type="match status" value="1"/>
</dbReference>
<evidence type="ECO:0000256" key="2">
    <source>
        <dbReference type="SAM" id="MobiDB-lite"/>
    </source>
</evidence>
<reference evidence="4 5" key="1">
    <citation type="submission" date="2020-08" db="EMBL/GenBank/DDBJ databases">
        <title>Sequencing the genomes of 1000 actinobacteria strains.</title>
        <authorList>
            <person name="Klenk H.-P."/>
        </authorList>
    </citation>
    <scope>NUCLEOTIDE SEQUENCE [LARGE SCALE GENOMIC DNA]</scope>
    <source>
        <strain evidence="4 5">DSM 23694</strain>
    </source>
</reference>
<dbReference type="SMART" id="SM00507">
    <property type="entry name" value="HNHc"/>
    <property type="match status" value="1"/>
</dbReference>